<evidence type="ECO:0000313" key="2">
    <source>
        <dbReference type="Proteomes" id="UP000593560"/>
    </source>
</evidence>
<organism evidence="1 2">
    <name type="scientific">Gossypium harknessii</name>
    <dbReference type="NCBI Taxonomy" id="34285"/>
    <lineage>
        <taxon>Eukaryota</taxon>
        <taxon>Viridiplantae</taxon>
        <taxon>Streptophyta</taxon>
        <taxon>Embryophyta</taxon>
        <taxon>Tracheophyta</taxon>
        <taxon>Spermatophyta</taxon>
        <taxon>Magnoliopsida</taxon>
        <taxon>eudicotyledons</taxon>
        <taxon>Gunneridae</taxon>
        <taxon>Pentapetalae</taxon>
        <taxon>rosids</taxon>
        <taxon>malvids</taxon>
        <taxon>Malvales</taxon>
        <taxon>Malvaceae</taxon>
        <taxon>Malvoideae</taxon>
        <taxon>Gossypium</taxon>
    </lineage>
</organism>
<gene>
    <name evidence="1" type="ORF">Gohar_010187</name>
</gene>
<keyword evidence="2" id="KW-1185">Reference proteome</keyword>
<dbReference type="Proteomes" id="UP000593560">
    <property type="component" value="Unassembled WGS sequence"/>
</dbReference>
<sequence>MICTSNQEVLLIVNFLQERPFLV</sequence>
<evidence type="ECO:0000313" key="1">
    <source>
        <dbReference type="EMBL" id="MBA0799686.1"/>
    </source>
</evidence>
<protein>
    <submittedName>
        <fullName evidence="1">Uncharacterized protein</fullName>
    </submittedName>
</protein>
<comment type="caution">
    <text evidence="1">The sequence shown here is derived from an EMBL/GenBank/DDBJ whole genome shotgun (WGS) entry which is preliminary data.</text>
</comment>
<dbReference type="AlphaFoldDB" id="A0A7J9GQ29"/>
<name>A0A7J9GQ29_9ROSI</name>
<proteinExistence type="predicted"/>
<accession>A0A7J9GQ29</accession>
<reference evidence="1 2" key="1">
    <citation type="journal article" date="2019" name="Genome Biol. Evol.">
        <title>Insights into the evolution of the New World diploid cottons (Gossypium, subgenus Houzingenia) based on genome sequencing.</title>
        <authorList>
            <person name="Grover C.E."/>
            <person name="Arick M.A. 2nd"/>
            <person name="Thrash A."/>
            <person name="Conover J.L."/>
            <person name="Sanders W.S."/>
            <person name="Peterson D.G."/>
            <person name="Frelichowski J.E."/>
            <person name="Scheffler J.A."/>
            <person name="Scheffler B.E."/>
            <person name="Wendel J.F."/>
        </authorList>
    </citation>
    <scope>NUCLEOTIDE SEQUENCE [LARGE SCALE GENOMIC DNA]</scope>
    <source>
        <strain evidence="1">0</strain>
        <tissue evidence="1">Leaf</tissue>
    </source>
</reference>
<dbReference type="EMBL" id="JABFAD010000006">
    <property type="protein sequence ID" value="MBA0799686.1"/>
    <property type="molecule type" value="Genomic_DNA"/>
</dbReference>